<dbReference type="InterPro" id="IPR005656">
    <property type="entry name" value="MmgE_PrpD"/>
</dbReference>
<dbReference type="Pfam" id="PF03972">
    <property type="entry name" value="MmgE_PrpD_N"/>
    <property type="match status" value="1"/>
</dbReference>
<dbReference type="InterPro" id="IPR036148">
    <property type="entry name" value="MmgE/PrpD_sf"/>
</dbReference>
<feature type="domain" description="MmgE/PrpD C-terminal" evidence="3">
    <location>
        <begin position="256"/>
        <end position="416"/>
    </location>
</feature>
<dbReference type="Gene3D" id="1.10.4100.10">
    <property type="entry name" value="2-methylcitrate dehydratase PrpD"/>
    <property type="match status" value="1"/>
</dbReference>
<dbReference type="Proteomes" id="UP000199542">
    <property type="component" value="Unassembled WGS sequence"/>
</dbReference>
<name>A0A1G4SDH8_9HYPH</name>
<evidence type="ECO:0000256" key="1">
    <source>
        <dbReference type="ARBA" id="ARBA00006174"/>
    </source>
</evidence>
<dbReference type="InterPro" id="IPR045337">
    <property type="entry name" value="MmgE_PrpD_C"/>
</dbReference>
<dbReference type="InterPro" id="IPR045336">
    <property type="entry name" value="MmgE_PrpD_N"/>
</dbReference>
<evidence type="ECO:0000313" key="5">
    <source>
        <dbReference type="Proteomes" id="UP000199542"/>
    </source>
</evidence>
<evidence type="ECO:0000313" key="4">
    <source>
        <dbReference type="EMBL" id="SCW66605.1"/>
    </source>
</evidence>
<dbReference type="RefSeq" id="WP_092586280.1">
    <property type="nucleotide sequence ID" value="NZ_FMTM01000005.1"/>
</dbReference>
<dbReference type="AlphaFoldDB" id="A0A1G4SDH8"/>
<protein>
    <submittedName>
        <fullName evidence="4">2-methylcitrate dehydratase PrpD</fullName>
    </submittedName>
</protein>
<dbReference type="EMBL" id="FMTM01000005">
    <property type="protein sequence ID" value="SCW66605.1"/>
    <property type="molecule type" value="Genomic_DNA"/>
</dbReference>
<sequence length="442" mass="47019">MKTVITELAEFCHATTTAPAAFNAAENALLDLLGVAAAGASTPAGLASRDSARELWGEGPARLWFSKRRVTAVGAAFVNATYAAALDLDDGHRGAAGHPGAAIIPAVLSTGETVACDADRLFTAIALGYEVAIRVAASRDITGLRTTDSGLWCGYGVTAAAAWLQGLPVSMIAHAMAIAGQTSTSQSATGWTRFGHTVKEGIPWATANALKAVVLAAHGHRGPLDILDDPAQYDRSRLIERLGRDWAVGQIYFKRYSCCRWAHAAIDAALEIKHAHLLAPENIKAITVETFERALTLPNQYEPATNEAAQYSIPFCVALALVHGPVALLPLEDRYLVDDRVLALSRRVQLAAADDYCRSFPHSTPSRVTLTTSAGQYTEEVITPLGEPTNPLLAAELEEKFDHLSRLLPARPGQMQTIKHAIAALGAGADPRELFAALEFSS</sequence>
<reference evidence="4 5" key="1">
    <citation type="submission" date="2016-10" db="EMBL/GenBank/DDBJ databases">
        <authorList>
            <person name="de Groot N.N."/>
        </authorList>
    </citation>
    <scope>NUCLEOTIDE SEQUENCE [LARGE SCALE GENOMIC DNA]</scope>
    <source>
        <strain evidence="4 5">CGMCC 1.3401</strain>
    </source>
</reference>
<accession>A0A1G4SDH8</accession>
<proteinExistence type="inferred from homology"/>
<dbReference type="SUPFAM" id="SSF103378">
    <property type="entry name" value="2-methylcitrate dehydratase PrpD"/>
    <property type="match status" value="1"/>
</dbReference>
<dbReference type="Gene3D" id="3.30.1330.120">
    <property type="entry name" value="2-methylcitrate dehydratase PrpD"/>
    <property type="match status" value="1"/>
</dbReference>
<evidence type="ECO:0000259" key="3">
    <source>
        <dbReference type="Pfam" id="PF19305"/>
    </source>
</evidence>
<dbReference type="GO" id="GO:0016829">
    <property type="term" value="F:lyase activity"/>
    <property type="evidence" value="ECO:0007669"/>
    <property type="project" value="InterPro"/>
</dbReference>
<comment type="similarity">
    <text evidence="1">Belongs to the PrpD family.</text>
</comment>
<evidence type="ECO:0000259" key="2">
    <source>
        <dbReference type="Pfam" id="PF03972"/>
    </source>
</evidence>
<dbReference type="Pfam" id="PF19305">
    <property type="entry name" value="MmgE_PrpD_C"/>
    <property type="match status" value="1"/>
</dbReference>
<dbReference type="InterPro" id="IPR042183">
    <property type="entry name" value="MmgE/PrpD_sf_1"/>
</dbReference>
<dbReference type="PANTHER" id="PTHR16943">
    <property type="entry name" value="2-METHYLCITRATE DEHYDRATASE-RELATED"/>
    <property type="match status" value="1"/>
</dbReference>
<feature type="domain" description="MmgE/PrpD N-terminal" evidence="2">
    <location>
        <begin position="7"/>
        <end position="230"/>
    </location>
</feature>
<organism evidence="4 5">
    <name type="scientific">Rhizobium mongolense subsp. loessense</name>
    <dbReference type="NCBI Taxonomy" id="158890"/>
    <lineage>
        <taxon>Bacteria</taxon>
        <taxon>Pseudomonadati</taxon>
        <taxon>Pseudomonadota</taxon>
        <taxon>Alphaproteobacteria</taxon>
        <taxon>Hyphomicrobiales</taxon>
        <taxon>Rhizobiaceae</taxon>
        <taxon>Rhizobium/Agrobacterium group</taxon>
        <taxon>Rhizobium</taxon>
    </lineage>
</organism>
<dbReference type="PANTHER" id="PTHR16943:SF8">
    <property type="entry name" value="2-METHYLCITRATE DEHYDRATASE"/>
    <property type="match status" value="1"/>
</dbReference>
<gene>
    <name evidence="4" type="ORF">SAMN02927900_03615</name>
</gene>
<dbReference type="InterPro" id="IPR042188">
    <property type="entry name" value="MmgE/PrpD_sf_2"/>
</dbReference>